<evidence type="ECO:0000313" key="1">
    <source>
        <dbReference type="EMBL" id="KKM98206.1"/>
    </source>
</evidence>
<dbReference type="Pfam" id="PF02585">
    <property type="entry name" value="PIG-L"/>
    <property type="match status" value="1"/>
</dbReference>
<sequence>MNILALGAHPDDIEYGCGGTFLKFAKKGENLYFMVLTRGEYGGEPEKRQKEQEKAMKLLGVKKIFWGGYTDTELPNEREIISHIDSVIGEINPKEVYVNYIDDIHQDHRMLAKCTLAATRYVKRVFYYEDYTSNNFEPDIFVDIGDVLEEKQKLIQIYASQVAKAYPTKLDMVESVKAIANFRGFQGKVKYAEGFKAFRYLRDL</sequence>
<organism evidence="1">
    <name type="scientific">marine sediment metagenome</name>
    <dbReference type="NCBI Taxonomy" id="412755"/>
    <lineage>
        <taxon>unclassified sequences</taxon>
        <taxon>metagenomes</taxon>
        <taxon>ecological metagenomes</taxon>
    </lineage>
</organism>
<comment type="caution">
    <text evidence="1">The sequence shown here is derived from an EMBL/GenBank/DDBJ whole genome shotgun (WGS) entry which is preliminary data.</text>
</comment>
<accession>A0A0F9MFU2</accession>
<dbReference type="GO" id="GO:0016811">
    <property type="term" value="F:hydrolase activity, acting on carbon-nitrogen (but not peptide) bonds, in linear amides"/>
    <property type="evidence" value="ECO:0007669"/>
    <property type="project" value="TreeGrafter"/>
</dbReference>
<dbReference type="PANTHER" id="PTHR12993:SF30">
    <property type="entry name" value="N-ACETYL-ALPHA-D-GLUCOSAMINYL L-MALATE DEACETYLASE 1"/>
    <property type="match status" value="1"/>
</dbReference>
<dbReference type="InterPro" id="IPR003737">
    <property type="entry name" value="GlcNAc_PI_deacetylase-related"/>
</dbReference>
<dbReference type="EMBL" id="LAZR01005651">
    <property type="protein sequence ID" value="KKM98206.1"/>
    <property type="molecule type" value="Genomic_DNA"/>
</dbReference>
<dbReference type="AlphaFoldDB" id="A0A0F9MFU2"/>
<name>A0A0F9MFU2_9ZZZZ</name>
<gene>
    <name evidence="1" type="ORF">LCGC14_1160250</name>
</gene>
<dbReference type="PANTHER" id="PTHR12993">
    <property type="entry name" value="N-ACETYLGLUCOSAMINYL-PHOSPHATIDYLINOSITOL DE-N-ACETYLASE-RELATED"/>
    <property type="match status" value="1"/>
</dbReference>
<dbReference type="Gene3D" id="3.40.50.10320">
    <property type="entry name" value="LmbE-like"/>
    <property type="match status" value="1"/>
</dbReference>
<proteinExistence type="predicted"/>
<protein>
    <recommendedName>
        <fullName evidence="2">GlcNAc-PI de-N-acetylase</fullName>
    </recommendedName>
</protein>
<dbReference type="InterPro" id="IPR024078">
    <property type="entry name" value="LmbE-like_dom_sf"/>
</dbReference>
<dbReference type="SUPFAM" id="SSF102588">
    <property type="entry name" value="LmbE-like"/>
    <property type="match status" value="1"/>
</dbReference>
<evidence type="ECO:0008006" key="2">
    <source>
        <dbReference type="Google" id="ProtNLM"/>
    </source>
</evidence>
<reference evidence="1" key="1">
    <citation type="journal article" date="2015" name="Nature">
        <title>Complex archaea that bridge the gap between prokaryotes and eukaryotes.</title>
        <authorList>
            <person name="Spang A."/>
            <person name="Saw J.H."/>
            <person name="Jorgensen S.L."/>
            <person name="Zaremba-Niedzwiedzka K."/>
            <person name="Martijn J."/>
            <person name="Lind A.E."/>
            <person name="van Eijk R."/>
            <person name="Schleper C."/>
            <person name="Guy L."/>
            <person name="Ettema T.J."/>
        </authorList>
    </citation>
    <scope>NUCLEOTIDE SEQUENCE</scope>
</reference>